<feature type="compositionally biased region" description="Basic and acidic residues" evidence="12">
    <location>
        <begin position="873"/>
        <end position="887"/>
    </location>
</feature>
<keyword evidence="6 10" id="KW-0067">ATP-binding</keyword>
<dbReference type="InterPro" id="IPR003111">
    <property type="entry name" value="Lon_prtase_N"/>
</dbReference>
<keyword evidence="4 10" id="KW-0378">Hydrolase</keyword>
<evidence type="ECO:0000313" key="16">
    <source>
        <dbReference type="Proteomes" id="UP001150266"/>
    </source>
</evidence>
<evidence type="ECO:0000256" key="6">
    <source>
        <dbReference type="ARBA" id="ARBA00022840"/>
    </source>
</evidence>
<dbReference type="AlphaFoldDB" id="A0A9W8ZWG1"/>
<dbReference type="GO" id="GO:0034599">
    <property type="term" value="P:cellular response to oxidative stress"/>
    <property type="evidence" value="ECO:0007669"/>
    <property type="project" value="UniProtKB-UniRule"/>
</dbReference>
<proteinExistence type="inferred from homology"/>
<dbReference type="InterPro" id="IPR046336">
    <property type="entry name" value="Lon_prtase_N_sf"/>
</dbReference>
<evidence type="ECO:0000256" key="4">
    <source>
        <dbReference type="ARBA" id="ARBA00022801"/>
    </source>
</evidence>
<dbReference type="GO" id="GO:0051131">
    <property type="term" value="P:chaperone-mediated protein complex assembly"/>
    <property type="evidence" value="ECO:0007669"/>
    <property type="project" value="UniProtKB-UniRule"/>
</dbReference>
<comment type="subcellular location">
    <subcellularLocation>
        <location evidence="1 10">Mitochondrion matrix</location>
    </subcellularLocation>
</comment>
<name>A0A9W8ZWG1_9AGAR</name>
<evidence type="ECO:0000256" key="1">
    <source>
        <dbReference type="ARBA" id="ARBA00004305"/>
    </source>
</evidence>
<gene>
    <name evidence="10" type="primary">PIM1</name>
    <name evidence="15" type="ORF">J3R30DRAFT_3409855</name>
</gene>
<feature type="compositionally biased region" description="Low complexity" evidence="12">
    <location>
        <begin position="584"/>
        <end position="600"/>
    </location>
</feature>
<dbReference type="PANTHER" id="PTHR43718">
    <property type="entry name" value="LON PROTEASE"/>
    <property type="match status" value="1"/>
</dbReference>
<dbReference type="InterPro" id="IPR003959">
    <property type="entry name" value="ATPase_AAA_core"/>
</dbReference>
<evidence type="ECO:0000313" key="15">
    <source>
        <dbReference type="EMBL" id="KAJ4468787.1"/>
    </source>
</evidence>
<dbReference type="GO" id="GO:0016887">
    <property type="term" value="F:ATP hydrolysis activity"/>
    <property type="evidence" value="ECO:0007669"/>
    <property type="project" value="UniProtKB-UniRule"/>
</dbReference>
<dbReference type="Gene3D" id="1.20.58.1480">
    <property type="match status" value="1"/>
</dbReference>
<keyword evidence="16" id="KW-1185">Reference proteome</keyword>
<comment type="function">
    <text evidence="10">ATP-dependent serine protease that mediates the selective degradation of misfolded, unassembled or oxidatively damaged polypeptides as well as certain short-lived regulatory proteins in the mitochondrial matrix. May also have a chaperone function in the assembly of inner membrane protein complexes. Participates in the regulation of mitochondrial gene expression and in the maintenance of the integrity of the mitochondrial genome. Binds to mitochondrial DNA in a site-specific manner.</text>
</comment>
<dbReference type="Proteomes" id="UP001150266">
    <property type="component" value="Unassembled WGS sequence"/>
</dbReference>
<comment type="catalytic activity">
    <reaction evidence="9 10">
        <text>Hydrolysis of proteins in presence of ATP.</text>
        <dbReference type="EC" id="3.4.21.53"/>
    </reaction>
</comment>
<dbReference type="Pfam" id="PF02190">
    <property type="entry name" value="LON_substr_bdg"/>
    <property type="match status" value="1"/>
</dbReference>
<feature type="region of interest" description="Disordered" evidence="12">
    <location>
        <begin position="584"/>
        <end position="624"/>
    </location>
</feature>
<dbReference type="InterPro" id="IPR003593">
    <property type="entry name" value="AAA+_ATPase"/>
</dbReference>
<evidence type="ECO:0000256" key="9">
    <source>
        <dbReference type="ARBA" id="ARBA00050665"/>
    </source>
</evidence>
<feature type="region of interest" description="Disordered" evidence="12">
    <location>
        <begin position="294"/>
        <end position="325"/>
    </location>
</feature>
<dbReference type="SUPFAM" id="SSF88697">
    <property type="entry name" value="PUA domain-like"/>
    <property type="match status" value="1"/>
</dbReference>
<dbReference type="CDD" id="cd19500">
    <property type="entry name" value="RecA-like_Lon"/>
    <property type="match status" value="1"/>
</dbReference>
<dbReference type="EC" id="3.4.21.53" evidence="10"/>
<dbReference type="InterPro" id="IPR027503">
    <property type="entry name" value="Lonm_euk"/>
</dbReference>
<dbReference type="Gene3D" id="1.10.8.60">
    <property type="match status" value="1"/>
</dbReference>
<dbReference type="FunFam" id="1.20.58.1480:FF:000002">
    <property type="entry name" value="Lon protease homolog, mitochondrial"/>
    <property type="match status" value="1"/>
</dbReference>
<comment type="caution">
    <text evidence="15">The sequence shown here is derived from an EMBL/GenBank/DDBJ whole genome shotgun (WGS) entry which is preliminary data.</text>
</comment>
<dbReference type="GO" id="GO:0006515">
    <property type="term" value="P:protein quality control for misfolded or incompletely synthesized proteins"/>
    <property type="evidence" value="ECO:0007669"/>
    <property type="project" value="UniProtKB-UniRule"/>
</dbReference>
<evidence type="ECO:0000256" key="5">
    <source>
        <dbReference type="ARBA" id="ARBA00022825"/>
    </source>
</evidence>
<dbReference type="Pfam" id="PF05362">
    <property type="entry name" value="Lon_C"/>
    <property type="match status" value="1"/>
</dbReference>
<dbReference type="GO" id="GO:0005759">
    <property type="term" value="C:mitochondrial matrix"/>
    <property type="evidence" value="ECO:0007669"/>
    <property type="project" value="UniProtKB-SubCell"/>
</dbReference>
<accession>A0A9W8ZWG1</accession>
<evidence type="ECO:0000256" key="10">
    <source>
        <dbReference type="HAMAP-Rule" id="MF_03120"/>
    </source>
</evidence>
<dbReference type="NCBIfam" id="TIGR00763">
    <property type="entry name" value="lon"/>
    <property type="match status" value="1"/>
</dbReference>
<dbReference type="GO" id="GO:0005524">
    <property type="term" value="F:ATP binding"/>
    <property type="evidence" value="ECO:0007669"/>
    <property type="project" value="UniProtKB-UniRule"/>
</dbReference>
<dbReference type="InterPro" id="IPR015947">
    <property type="entry name" value="PUA-like_sf"/>
</dbReference>
<organism evidence="15 16">
    <name type="scientific">Lentinula aciculospora</name>
    <dbReference type="NCBI Taxonomy" id="153920"/>
    <lineage>
        <taxon>Eukaryota</taxon>
        <taxon>Fungi</taxon>
        <taxon>Dikarya</taxon>
        <taxon>Basidiomycota</taxon>
        <taxon>Agaricomycotina</taxon>
        <taxon>Agaricomycetes</taxon>
        <taxon>Agaricomycetidae</taxon>
        <taxon>Agaricales</taxon>
        <taxon>Marasmiineae</taxon>
        <taxon>Omphalotaceae</taxon>
        <taxon>Lentinula</taxon>
    </lineage>
</organism>
<dbReference type="FunFam" id="3.40.50.300:FF:000021">
    <property type="entry name" value="Lon protease homolog"/>
    <property type="match status" value="1"/>
</dbReference>
<dbReference type="HAMAP" id="MF_03120">
    <property type="entry name" value="lonm_euk"/>
    <property type="match status" value="1"/>
</dbReference>
<evidence type="ECO:0000256" key="12">
    <source>
        <dbReference type="SAM" id="MobiDB-lite"/>
    </source>
</evidence>
<dbReference type="EMBL" id="JAOTPV010000034">
    <property type="protein sequence ID" value="KAJ4468787.1"/>
    <property type="molecule type" value="Genomic_DNA"/>
</dbReference>
<evidence type="ECO:0000256" key="11">
    <source>
        <dbReference type="PROSITE-ProRule" id="PRU01122"/>
    </source>
</evidence>
<evidence type="ECO:0000256" key="2">
    <source>
        <dbReference type="ARBA" id="ARBA00022670"/>
    </source>
</evidence>
<dbReference type="PANTHER" id="PTHR43718:SF2">
    <property type="entry name" value="LON PROTEASE HOMOLOG, MITOCHONDRIAL"/>
    <property type="match status" value="1"/>
</dbReference>
<dbReference type="SMART" id="SM00464">
    <property type="entry name" value="LON"/>
    <property type="match status" value="1"/>
</dbReference>
<sequence>MNRLGRRFASASSPAPTLATQPFAPGCSRRSLLASLLNNSTRSSRWMMSLAGPSSRTFSSSPPSMMRRTPKIGSGGAGPRWINNSGSGSGKDGKGVGKESDETEDESSAEEVKASSSEGPNPEGSQSDPESIPPASSSGNNNKSLTKPTVPTNYPTVLALPIARRPLFPGFYKAVVIKNPAVVRAVKDMMARGQPYLGAFLLKEEEGKESESETLDKDVITSLDEVHEVGVFAQITSVFSANPNPAASAEGSKEASGEETEEHLTAVLYPHRRIMITELLKNGIASEVTEARVEVVEDEQPSETQTPTPPPTPSGEPPMSGRFSPITSFLHSHSVSVVNTVHYPTLPYTKSSQHIRALTAEIVTVFKDIAQLNPLFRDQITNFSINQVASNVFDEPDRLADFAAAVSSGTSGELQEVLEEADVANRLGKALVVLKKELINAQLQNKISKDVDTKIAKRQREYYLMEQLKGIKKELGLESDGKDKLLQKFKDRAMQLAMPPAVRKVFDEELNKLASLEPSASEANVTRTYLEWITQLPWGVYTPTRYSVEAARQVLEEDHYGLKELKERILEFVAVGKLRGNLESVSSVAPNPDPAANSSSESDESVSHPPAQSDRLPTPEGKIILLHGPPGVGKTSVGKSLARAVGREFFRFSVGGLGDVAEIKGHRRTYVGALPGKIVQALKRVGTSNPLVLIDEIDKLGRGHNGDPSSALLEMLDPEQNKEFLDHYLDLPVDLSRVLFVCTANNLSTIPAPLLDRMEVLEVSGYVSEEKRVIAERYLAPQAKASTGLQDADVVLERSAIDSLIKWYARESGVRNLKKMVEKIYRKTALKIVQDLGEEKLPEPPLPADAAAAAVTPATEPRTDEPVTPLIHPDPEHDQKTHPTTTEKRAPLIIPSSVHVRITADNLKDYVGPPVYQKDRMYEGPGRLVKGVSTGLGYLGNGSGAVMPIETITTPGKGSLILTGKLGEVIRESAQIALSWVKAHAYELRITSSPDEQWLVNRDVHIHMPEGSIGKEGPSAGTAILSALVSLGSGVGVRGDVAMTGEISLAGHVLPVGGLKEKILAAHRAGIKTILAPAANRADIEENVPDSVKEGIKLIYVEDVREVLKEVFGGAGVEGEGVGEDIVSKWADSVRVQEKERFPESSGN</sequence>
<reference evidence="15" key="1">
    <citation type="submission" date="2022-08" db="EMBL/GenBank/DDBJ databases">
        <title>A Global Phylogenomic Analysis of the Shiitake Genus Lentinula.</title>
        <authorList>
            <consortium name="DOE Joint Genome Institute"/>
            <person name="Sierra-Patev S."/>
            <person name="Min B."/>
            <person name="Naranjo-Ortiz M."/>
            <person name="Looney B."/>
            <person name="Konkel Z."/>
            <person name="Slot J.C."/>
            <person name="Sakamoto Y."/>
            <person name="Steenwyk J.L."/>
            <person name="Rokas A."/>
            <person name="Carro J."/>
            <person name="Camarero S."/>
            <person name="Ferreira P."/>
            <person name="Molpeceres G."/>
            <person name="Ruiz-Duenas F.J."/>
            <person name="Serrano A."/>
            <person name="Henrissat B."/>
            <person name="Drula E."/>
            <person name="Hughes K.W."/>
            <person name="Mata J.L."/>
            <person name="Ishikawa N.K."/>
            <person name="Vargas-Isla R."/>
            <person name="Ushijima S."/>
            <person name="Smith C.A."/>
            <person name="Ahrendt S."/>
            <person name="Andreopoulos W."/>
            <person name="He G."/>
            <person name="Labutti K."/>
            <person name="Lipzen A."/>
            <person name="Ng V."/>
            <person name="Riley R."/>
            <person name="Sandor L."/>
            <person name="Barry K."/>
            <person name="Martinez A.T."/>
            <person name="Xiao Y."/>
            <person name="Gibbons J.G."/>
            <person name="Terashima K."/>
            <person name="Grigoriev I.V."/>
            <person name="Hibbett D.S."/>
        </authorList>
    </citation>
    <scope>NUCLEOTIDE SEQUENCE</scope>
    <source>
        <strain evidence="15">JLM2183</strain>
    </source>
</reference>
<keyword evidence="8 10" id="KW-0496">Mitochondrion</keyword>
<feature type="domain" description="Lon proteolytic" evidence="13">
    <location>
        <begin position="927"/>
        <end position="1114"/>
    </location>
</feature>
<dbReference type="GO" id="GO:0007005">
    <property type="term" value="P:mitochondrion organization"/>
    <property type="evidence" value="ECO:0007669"/>
    <property type="project" value="TreeGrafter"/>
</dbReference>
<dbReference type="PRINTS" id="PR00830">
    <property type="entry name" value="ENDOLAPTASE"/>
</dbReference>
<keyword evidence="2 10" id="KW-0645">Protease</keyword>
<dbReference type="GO" id="GO:0004252">
    <property type="term" value="F:serine-type endopeptidase activity"/>
    <property type="evidence" value="ECO:0007669"/>
    <property type="project" value="UniProtKB-UniRule"/>
</dbReference>
<feature type="compositionally biased region" description="Polar residues" evidence="12">
    <location>
        <begin position="123"/>
        <end position="153"/>
    </location>
</feature>
<dbReference type="FunFam" id="1.20.5.5270:FF:000001">
    <property type="entry name" value="Lon protease homolog, mitochondrial"/>
    <property type="match status" value="1"/>
</dbReference>
<protein>
    <recommendedName>
        <fullName evidence="10">Lon protease homolog, mitochondrial</fullName>
        <ecNumber evidence="10">3.4.21.53</ecNumber>
    </recommendedName>
</protein>
<feature type="region of interest" description="Disordered" evidence="12">
    <location>
        <begin position="854"/>
        <end position="887"/>
    </location>
</feature>
<dbReference type="PROSITE" id="PS51786">
    <property type="entry name" value="LON_PROTEOLYTIC"/>
    <property type="match status" value="1"/>
</dbReference>
<dbReference type="Pfam" id="PF22667">
    <property type="entry name" value="Lon_lid"/>
    <property type="match status" value="1"/>
</dbReference>
<feature type="active site" evidence="10 11">
    <location>
        <position position="1062"/>
    </location>
</feature>
<dbReference type="Pfam" id="PF00004">
    <property type="entry name" value="AAA"/>
    <property type="match status" value="1"/>
</dbReference>
<dbReference type="SUPFAM" id="SSF52540">
    <property type="entry name" value="P-loop containing nucleoside triphosphate hydrolases"/>
    <property type="match status" value="1"/>
</dbReference>
<dbReference type="Gene3D" id="1.20.5.5270">
    <property type="match status" value="1"/>
</dbReference>
<dbReference type="InterPro" id="IPR004815">
    <property type="entry name" value="Lon_bac/euk-typ"/>
</dbReference>
<dbReference type="InterPro" id="IPR054594">
    <property type="entry name" value="Lon_lid"/>
</dbReference>
<dbReference type="OrthoDB" id="2411602at2759"/>
<feature type="region of interest" description="Disordered" evidence="12">
    <location>
        <begin position="43"/>
        <end position="153"/>
    </location>
</feature>
<dbReference type="GO" id="GO:0003697">
    <property type="term" value="F:single-stranded DNA binding"/>
    <property type="evidence" value="ECO:0007669"/>
    <property type="project" value="TreeGrafter"/>
</dbReference>
<evidence type="ECO:0000256" key="3">
    <source>
        <dbReference type="ARBA" id="ARBA00022741"/>
    </source>
</evidence>
<dbReference type="Gene3D" id="3.40.50.300">
    <property type="entry name" value="P-loop containing nucleotide triphosphate hydrolases"/>
    <property type="match status" value="1"/>
</dbReference>
<keyword evidence="5 10" id="KW-0720">Serine protease</keyword>
<dbReference type="Gene3D" id="3.30.230.10">
    <property type="match status" value="1"/>
</dbReference>
<evidence type="ECO:0000259" key="13">
    <source>
        <dbReference type="PROSITE" id="PS51786"/>
    </source>
</evidence>
<feature type="binding site" evidence="10">
    <location>
        <begin position="628"/>
        <end position="635"/>
    </location>
    <ligand>
        <name>ATP</name>
        <dbReference type="ChEBI" id="CHEBI:30616"/>
    </ligand>
</feature>
<comment type="similarity">
    <text evidence="10 11">Belongs to the peptidase S16 family.</text>
</comment>
<feature type="region of interest" description="Disordered" evidence="12">
    <location>
        <begin position="1"/>
        <end position="25"/>
    </location>
</feature>
<evidence type="ECO:0000259" key="14">
    <source>
        <dbReference type="PROSITE" id="PS51787"/>
    </source>
</evidence>
<evidence type="ECO:0000256" key="8">
    <source>
        <dbReference type="ARBA" id="ARBA00023128"/>
    </source>
</evidence>
<feature type="region of interest" description="Disordered" evidence="12">
    <location>
        <begin position="242"/>
        <end position="261"/>
    </location>
</feature>
<dbReference type="InterPro" id="IPR008269">
    <property type="entry name" value="Lon_proteolytic"/>
</dbReference>
<feature type="compositionally biased region" description="Pro residues" evidence="12">
    <location>
        <begin position="307"/>
        <end position="316"/>
    </location>
</feature>
<dbReference type="SUPFAM" id="SSF54211">
    <property type="entry name" value="Ribosomal protein S5 domain 2-like"/>
    <property type="match status" value="1"/>
</dbReference>
<dbReference type="GO" id="GO:0043565">
    <property type="term" value="F:sequence-specific DNA binding"/>
    <property type="evidence" value="ECO:0007669"/>
    <property type="project" value="UniProtKB-UniRule"/>
</dbReference>
<feature type="compositionally biased region" description="Low complexity" evidence="12">
    <location>
        <begin position="53"/>
        <end position="67"/>
    </location>
</feature>
<feature type="compositionally biased region" description="Basic and acidic residues" evidence="12">
    <location>
        <begin position="91"/>
        <end position="100"/>
    </location>
</feature>
<dbReference type="SMART" id="SM00382">
    <property type="entry name" value="AAA"/>
    <property type="match status" value="1"/>
</dbReference>
<dbReference type="InterPro" id="IPR027065">
    <property type="entry name" value="Lon_Prtase"/>
</dbReference>
<dbReference type="GO" id="GO:0004176">
    <property type="term" value="F:ATP-dependent peptidase activity"/>
    <property type="evidence" value="ECO:0007669"/>
    <property type="project" value="UniProtKB-UniRule"/>
</dbReference>
<dbReference type="InterPro" id="IPR027417">
    <property type="entry name" value="P-loop_NTPase"/>
</dbReference>
<keyword evidence="3 10" id="KW-0547">Nucleotide-binding</keyword>
<feature type="active site" evidence="10 11">
    <location>
        <position position="1019"/>
    </location>
</feature>
<evidence type="ECO:0000256" key="7">
    <source>
        <dbReference type="ARBA" id="ARBA00023125"/>
    </source>
</evidence>
<dbReference type="GO" id="GO:0070407">
    <property type="term" value="P:oxidation-dependent protein catabolic process"/>
    <property type="evidence" value="ECO:0007669"/>
    <property type="project" value="UniProtKB-UniRule"/>
</dbReference>
<dbReference type="Gene3D" id="2.30.130.40">
    <property type="entry name" value="LON domain-like"/>
    <property type="match status" value="1"/>
</dbReference>
<dbReference type="InterPro" id="IPR020568">
    <property type="entry name" value="Ribosomal_Su5_D2-typ_SF"/>
</dbReference>
<comment type="subunit">
    <text evidence="10">Homohexamer or homoheptamer. Organized in a ring with a central cavity.</text>
</comment>
<keyword evidence="7 10" id="KW-0238">DNA-binding</keyword>
<dbReference type="PROSITE" id="PS51787">
    <property type="entry name" value="LON_N"/>
    <property type="match status" value="1"/>
</dbReference>
<dbReference type="InterPro" id="IPR014721">
    <property type="entry name" value="Ribsml_uS5_D2-typ_fold_subgr"/>
</dbReference>
<feature type="domain" description="Lon N-terminal" evidence="14">
    <location>
        <begin position="157"/>
        <end position="438"/>
    </location>
</feature>